<organism evidence="1 2">
    <name type="scientific">Mycobacterium spongiae</name>
    <dbReference type="NCBI Taxonomy" id="886343"/>
    <lineage>
        <taxon>Bacteria</taxon>
        <taxon>Bacillati</taxon>
        <taxon>Actinomycetota</taxon>
        <taxon>Actinomycetes</taxon>
        <taxon>Mycobacteriales</taxon>
        <taxon>Mycobacteriaceae</taxon>
        <taxon>Mycobacterium</taxon>
    </lineage>
</organism>
<reference evidence="1" key="1">
    <citation type="submission" date="2019-12" db="EMBL/GenBank/DDBJ databases">
        <title>Mycobacterium spongiae sp. nov.</title>
        <authorList>
            <person name="Stinear T."/>
        </authorList>
    </citation>
    <scope>NUCLEOTIDE SEQUENCE</scope>
    <source>
        <strain evidence="1">FSD4b-SM</strain>
    </source>
</reference>
<accession>A0A975PVZ5</accession>
<dbReference type="KEGG" id="mspg:F6B93_02690"/>
<dbReference type="EMBL" id="CP046600">
    <property type="protein sequence ID" value="QUR66133.1"/>
    <property type="molecule type" value="Genomic_DNA"/>
</dbReference>
<evidence type="ECO:0000313" key="2">
    <source>
        <dbReference type="Proteomes" id="UP000682202"/>
    </source>
</evidence>
<dbReference type="AlphaFoldDB" id="A0A975PVZ5"/>
<name>A0A975PVZ5_9MYCO</name>
<proteinExistence type="predicted"/>
<keyword evidence="2" id="KW-1185">Reference proteome</keyword>
<protein>
    <submittedName>
        <fullName evidence="1">Uncharacterized protein</fullName>
    </submittedName>
</protein>
<gene>
    <name evidence="1" type="ORF">F6B93_02690</name>
</gene>
<dbReference type="RefSeq" id="WP_211697611.1">
    <property type="nucleotide sequence ID" value="NZ_CP046600.1"/>
</dbReference>
<dbReference type="Proteomes" id="UP000682202">
    <property type="component" value="Chromosome"/>
</dbReference>
<evidence type="ECO:0000313" key="1">
    <source>
        <dbReference type="EMBL" id="QUR66133.1"/>
    </source>
</evidence>
<sequence>MAKTRALTSFDCDHDLDLKNLLVGQAKNPDSPFEICDWSIKEASAGWKAKARVRIRACEAVAVICAGHTDTAVGVGAELSIAQKESIAYFLLRDRPDRTCRTPTWAESTDKMYDLTWENLKLLIGGSR</sequence>